<dbReference type="AlphaFoldDB" id="A0A8S3SC25"/>
<comment type="caution">
    <text evidence="10">The sequence shown here is derived from an EMBL/GenBank/DDBJ whole genome shotgun (WGS) entry which is preliminary data.</text>
</comment>
<dbReference type="InterPro" id="IPR015615">
    <property type="entry name" value="TGF-beta-rel"/>
</dbReference>
<reference evidence="10" key="1">
    <citation type="submission" date="2021-03" db="EMBL/GenBank/DDBJ databases">
        <authorList>
            <person name="Bekaert M."/>
        </authorList>
    </citation>
    <scope>NUCLEOTIDE SEQUENCE</scope>
</reference>
<dbReference type="Proteomes" id="UP000683360">
    <property type="component" value="Unassembled WGS sequence"/>
</dbReference>
<evidence type="ECO:0000256" key="5">
    <source>
        <dbReference type="ARBA" id="ARBA00023030"/>
    </source>
</evidence>
<evidence type="ECO:0000256" key="2">
    <source>
        <dbReference type="ARBA" id="ARBA00006656"/>
    </source>
</evidence>
<dbReference type="Pfam" id="PF00019">
    <property type="entry name" value="TGF_beta"/>
    <property type="match status" value="1"/>
</dbReference>
<evidence type="ECO:0000313" key="10">
    <source>
        <dbReference type="EMBL" id="CAG2217023.1"/>
    </source>
</evidence>
<dbReference type="OrthoDB" id="5987191at2759"/>
<evidence type="ECO:0000256" key="4">
    <source>
        <dbReference type="ARBA" id="ARBA00022729"/>
    </source>
</evidence>
<evidence type="ECO:0000256" key="7">
    <source>
        <dbReference type="ARBA" id="ARBA00023180"/>
    </source>
</evidence>
<dbReference type="GO" id="GO:0005615">
    <property type="term" value="C:extracellular space"/>
    <property type="evidence" value="ECO:0007669"/>
    <property type="project" value="TreeGrafter"/>
</dbReference>
<dbReference type="PANTHER" id="PTHR11848:SF263">
    <property type="entry name" value="PROTEIN DECAPENTAPLEGIC"/>
    <property type="match status" value="1"/>
</dbReference>
<evidence type="ECO:0000256" key="8">
    <source>
        <dbReference type="RuleBase" id="RU000354"/>
    </source>
</evidence>
<keyword evidence="4" id="KW-0732">Signal</keyword>
<name>A0A8S3SC25_MYTED</name>
<dbReference type="GO" id="GO:0008083">
    <property type="term" value="F:growth factor activity"/>
    <property type="evidence" value="ECO:0007669"/>
    <property type="project" value="UniProtKB-KW"/>
</dbReference>
<gene>
    <name evidence="10" type="ORF">MEDL_30695</name>
</gene>
<dbReference type="InterPro" id="IPR001839">
    <property type="entry name" value="TGF-b_C"/>
</dbReference>
<organism evidence="10 11">
    <name type="scientific">Mytilus edulis</name>
    <name type="common">Blue mussel</name>
    <dbReference type="NCBI Taxonomy" id="6550"/>
    <lineage>
        <taxon>Eukaryota</taxon>
        <taxon>Metazoa</taxon>
        <taxon>Spiralia</taxon>
        <taxon>Lophotrochozoa</taxon>
        <taxon>Mollusca</taxon>
        <taxon>Bivalvia</taxon>
        <taxon>Autobranchia</taxon>
        <taxon>Pteriomorphia</taxon>
        <taxon>Mytilida</taxon>
        <taxon>Mytiloidea</taxon>
        <taxon>Mytilidae</taxon>
        <taxon>Mytilinae</taxon>
        <taxon>Mytilus</taxon>
    </lineage>
</organism>
<accession>A0A8S3SC25</accession>
<dbReference type="InterPro" id="IPR017948">
    <property type="entry name" value="TGFb_CS"/>
</dbReference>
<protein>
    <submittedName>
        <fullName evidence="10">TGFB3</fullName>
    </submittedName>
</protein>
<evidence type="ECO:0000313" key="11">
    <source>
        <dbReference type="Proteomes" id="UP000683360"/>
    </source>
</evidence>
<keyword evidence="11" id="KW-1185">Reference proteome</keyword>
<dbReference type="GO" id="GO:0005125">
    <property type="term" value="F:cytokine activity"/>
    <property type="evidence" value="ECO:0007669"/>
    <property type="project" value="TreeGrafter"/>
</dbReference>
<keyword evidence="6" id="KW-1015">Disulfide bond</keyword>
<dbReference type="InterPro" id="IPR029034">
    <property type="entry name" value="Cystine-knot_cytokine"/>
</dbReference>
<comment type="subcellular location">
    <subcellularLocation>
        <location evidence="1">Secreted</location>
    </subcellularLocation>
</comment>
<dbReference type="SUPFAM" id="SSF57501">
    <property type="entry name" value="Cystine-knot cytokines"/>
    <property type="match status" value="1"/>
</dbReference>
<proteinExistence type="inferred from homology"/>
<sequence length="336" mass="38884">MESSSSSTKKEAFDIIILGVKLDYSVNEKVLKSILPRLHSQELPDVDGEFDEEKHQYFTNYVQNLYKEISLSDKDKSVRITNDRTFTDDQKDLSSVYILQETGKEFTPEQFQFDISSLPSNIDVSLVEIVTQQSSDDNITKKIHDVTEDYNIKDVRKDFQVFYSSGNTLFEVGLTKAIRRHANMSAQLVIFENVNKTHLSSLRLRRRRSIREELWHKQQYLGVNTTDSFCSVEPWIVDFSEFGWQRWLWFPSSYHANSCSGNCILRNSNDTIPHHAFIKQYSSLFYSQERSAGPLDLSTYCVPASYEPLTIMYLSKGQILTMKQIPMMKVTSCMCA</sequence>
<keyword evidence="3" id="KW-0964">Secreted</keyword>
<dbReference type="PANTHER" id="PTHR11848">
    <property type="entry name" value="TGF-BETA FAMILY"/>
    <property type="match status" value="1"/>
</dbReference>
<keyword evidence="7" id="KW-0325">Glycoprotein</keyword>
<dbReference type="SMART" id="SM00204">
    <property type="entry name" value="TGFB"/>
    <property type="match status" value="1"/>
</dbReference>
<comment type="similarity">
    <text evidence="2 8">Belongs to the TGF-beta family.</text>
</comment>
<evidence type="ECO:0000256" key="6">
    <source>
        <dbReference type="ARBA" id="ARBA00023157"/>
    </source>
</evidence>
<dbReference type="CDD" id="cd13756">
    <property type="entry name" value="TGF_beta_BMPs_GDFs"/>
    <property type="match status" value="1"/>
</dbReference>
<dbReference type="EMBL" id="CAJPWZ010001500">
    <property type="protein sequence ID" value="CAG2217023.1"/>
    <property type="molecule type" value="Genomic_DNA"/>
</dbReference>
<evidence type="ECO:0000256" key="1">
    <source>
        <dbReference type="ARBA" id="ARBA00004613"/>
    </source>
</evidence>
<dbReference type="PROSITE" id="PS51362">
    <property type="entry name" value="TGF_BETA_2"/>
    <property type="match status" value="1"/>
</dbReference>
<dbReference type="PROSITE" id="PS00250">
    <property type="entry name" value="TGF_BETA_1"/>
    <property type="match status" value="1"/>
</dbReference>
<evidence type="ECO:0000259" key="9">
    <source>
        <dbReference type="PROSITE" id="PS51362"/>
    </source>
</evidence>
<keyword evidence="5 8" id="KW-0339">Growth factor</keyword>
<dbReference type="Gene3D" id="2.10.90.10">
    <property type="entry name" value="Cystine-knot cytokines"/>
    <property type="match status" value="1"/>
</dbReference>
<evidence type="ECO:0000256" key="3">
    <source>
        <dbReference type="ARBA" id="ARBA00022525"/>
    </source>
</evidence>
<feature type="domain" description="TGF-beta family profile" evidence="9">
    <location>
        <begin position="205"/>
        <end position="336"/>
    </location>
</feature>